<evidence type="ECO:0000313" key="1">
    <source>
        <dbReference type="EMBL" id="QHT20720.1"/>
    </source>
</evidence>
<organism evidence="1">
    <name type="scientific">viral metagenome</name>
    <dbReference type="NCBI Taxonomy" id="1070528"/>
    <lineage>
        <taxon>unclassified sequences</taxon>
        <taxon>metagenomes</taxon>
        <taxon>organismal metagenomes</taxon>
    </lineage>
</organism>
<protein>
    <submittedName>
        <fullName evidence="1">Uncharacterized protein</fullName>
    </submittedName>
</protein>
<accession>A0A6C0DWL9</accession>
<sequence>MNEIPSILSLHKEKSSQENSKNDIYSIVLNKCIDKIKYTNKHTDQTYIVFDVPNILIGYPSYNFKSCILFLINQLSKHGYMIEFIQPCQLYIDWGQKNNIIYSNQEVSSSTKLKSQTKTLLEKFPNTSKIEYIFEDNTIPEYNFSKKLLKKKRKK</sequence>
<dbReference type="AlphaFoldDB" id="A0A6C0DWL9"/>
<dbReference type="InterPro" id="IPR043977">
    <property type="entry name" value="DUF5759"/>
</dbReference>
<dbReference type="EMBL" id="MN739681">
    <property type="protein sequence ID" value="QHT20720.1"/>
    <property type="molecule type" value="Genomic_DNA"/>
</dbReference>
<proteinExistence type="predicted"/>
<reference evidence="1" key="1">
    <citation type="journal article" date="2020" name="Nature">
        <title>Giant virus diversity and host interactions through global metagenomics.</title>
        <authorList>
            <person name="Schulz F."/>
            <person name="Roux S."/>
            <person name="Paez-Espino D."/>
            <person name="Jungbluth S."/>
            <person name="Walsh D.A."/>
            <person name="Denef V.J."/>
            <person name="McMahon K.D."/>
            <person name="Konstantinidis K.T."/>
            <person name="Eloe-Fadrosh E.A."/>
            <person name="Kyrpides N.C."/>
            <person name="Woyke T."/>
        </authorList>
    </citation>
    <scope>NUCLEOTIDE SEQUENCE</scope>
    <source>
        <strain evidence="1">GVMAG-M-3300023174-68</strain>
    </source>
</reference>
<dbReference type="Pfam" id="PF19063">
    <property type="entry name" value="DUF5759"/>
    <property type="match status" value="1"/>
</dbReference>
<name>A0A6C0DWL9_9ZZZZ</name>